<dbReference type="Proteomes" id="UP000282184">
    <property type="component" value="Unassembled WGS sequence"/>
</dbReference>
<dbReference type="RefSeq" id="WP_126692129.1">
    <property type="nucleotide sequence ID" value="NZ_RXOF01000002.1"/>
</dbReference>
<accession>A0A3S0H9B2</accession>
<keyword evidence="3" id="KW-1185">Reference proteome</keyword>
<dbReference type="AlphaFoldDB" id="A0A3S0H9B2"/>
<feature type="transmembrane region" description="Helical" evidence="1">
    <location>
        <begin position="247"/>
        <end position="264"/>
    </location>
</feature>
<protein>
    <recommendedName>
        <fullName evidence="4">Glycosyltransferase RgtA/B/C/D-like domain-containing protein</fullName>
    </recommendedName>
</protein>
<dbReference type="OrthoDB" id="876946at2"/>
<evidence type="ECO:0000256" key="1">
    <source>
        <dbReference type="SAM" id="Phobius"/>
    </source>
</evidence>
<feature type="transmembrane region" description="Helical" evidence="1">
    <location>
        <begin position="173"/>
        <end position="191"/>
    </location>
</feature>
<feature type="transmembrane region" description="Helical" evidence="1">
    <location>
        <begin position="150"/>
        <end position="167"/>
    </location>
</feature>
<evidence type="ECO:0008006" key="4">
    <source>
        <dbReference type="Google" id="ProtNLM"/>
    </source>
</evidence>
<keyword evidence="1" id="KW-1133">Transmembrane helix</keyword>
<evidence type="ECO:0000313" key="2">
    <source>
        <dbReference type="EMBL" id="RTQ52473.1"/>
    </source>
</evidence>
<name>A0A3S0H9B2_9BACT</name>
<feature type="transmembrane region" description="Helical" evidence="1">
    <location>
        <begin position="331"/>
        <end position="352"/>
    </location>
</feature>
<feature type="transmembrane region" description="Helical" evidence="1">
    <location>
        <begin position="110"/>
        <end position="138"/>
    </location>
</feature>
<keyword evidence="1" id="KW-0812">Transmembrane</keyword>
<reference evidence="2 3" key="1">
    <citation type="submission" date="2018-12" db="EMBL/GenBank/DDBJ databases">
        <title>Hymenobacter gummosus sp. nov., isolated from a spring.</title>
        <authorList>
            <person name="Nie L."/>
        </authorList>
    </citation>
    <scope>NUCLEOTIDE SEQUENCE [LARGE SCALE GENOMIC DNA]</scope>
    <source>
        <strain evidence="2 3">KCTC 52166</strain>
    </source>
</reference>
<gene>
    <name evidence="2" type="ORF">EJV47_05530</name>
</gene>
<sequence>MKLLLLLVGNAAVLYGLYRWLRTQRQVPQLRVFLLPTLALRLVAGLSSALHPSEDARYFHAWASHLAAQFWAAPLDWLHMLGGDEFHFEGRSLVFHDYSNTFFFMKVLSAFSWLTGGSFLVQGLYLSVAAYVACWTLVRVLSRLFPGSRGAAIGGLLLWPSAVYWSSGITKESLLLAGSALLLAGALPLLYRPTEPGRWRWALLAVLGAWLAFKMRFFFGGALVAMLLALAVVRAAEVAAGGLRRRWQVLLFGLLLAAGLRLAGEVSPVFRFNKFASQLTRTYATLREKSIGRPHIALPHLAPTAEGILLSVPKAAASTLLRPFAWEGDTVFYGFAALENLGLLLLTAPAGWDQLRRRPVPLPFALALVLLTYCLAMAALVGLSTPNLGTLSRYRAPWLPLLVYLLLCQPTVGGWLRRLRGLELR</sequence>
<feature type="transmembrane region" description="Helical" evidence="1">
    <location>
        <begin position="364"/>
        <end position="384"/>
    </location>
</feature>
<organism evidence="2 3">
    <name type="scientific">Hymenobacter gummosus</name>
    <dbReference type="NCBI Taxonomy" id="1776032"/>
    <lineage>
        <taxon>Bacteria</taxon>
        <taxon>Pseudomonadati</taxon>
        <taxon>Bacteroidota</taxon>
        <taxon>Cytophagia</taxon>
        <taxon>Cytophagales</taxon>
        <taxon>Hymenobacteraceae</taxon>
        <taxon>Hymenobacter</taxon>
    </lineage>
</organism>
<keyword evidence="1" id="KW-0472">Membrane</keyword>
<proteinExistence type="predicted"/>
<feature type="transmembrane region" description="Helical" evidence="1">
    <location>
        <begin position="396"/>
        <end position="416"/>
    </location>
</feature>
<comment type="caution">
    <text evidence="2">The sequence shown here is derived from an EMBL/GenBank/DDBJ whole genome shotgun (WGS) entry which is preliminary data.</text>
</comment>
<dbReference type="EMBL" id="RXOF01000002">
    <property type="protein sequence ID" value="RTQ52473.1"/>
    <property type="molecule type" value="Genomic_DNA"/>
</dbReference>
<evidence type="ECO:0000313" key="3">
    <source>
        <dbReference type="Proteomes" id="UP000282184"/>
    </source>
</evidence>
<feature type="transmembrane region" description="Helical" evidence="1">
    <location>
        <begin position="219"/>
        <end position="240"/>
    </location>
</feature>